<keyword evidence="3" id="KW-0067">ATP-binding</keyword>
<gene>
    <name evidence="3" type="ORF">OHM77_10230</name>
</gene>
<evidence type="ECO:0000259" key="2">
    <source>
        <dbReference type="Pfam" id="PF13635"/>
    </source>
</evidence>
<dbReference type="InterPro" id="IPR041682">
    <property type="entry name" value="AAA_14"/>
</dbReference>
<organism evidence="3">
    <name type="scientific">Candidatus Nitricoxidivorans perseverans</name>
    <dbReference type="NCBI Taxonomy" id="2975601"/>
    <lineage>
        <taxon>Bacteria</taxon>
        <taxon>Pseudomonadati</taxon>
        <taxon>Pseudomonadota</taxon>
        <taxon>Betaproteobacteria</taxon>
        <taxon>Nitrosomonadales</taxon>
        <taxon>Sterolibacteriaceae</taxon>
        <taxon>Candidatus Nitricoxidivorans</taxon>
    </lineage>
</organism>
<evidence type="ECO:0000313" key="3">
    <source>
        <dbReference type="EMBL" id="WIM05069.1"/>
    </source>
</evidence>
<dbReference type="Pfam" id="PF13173">
    <property type="entry name" value="AAA_14"/>
    <property type="match status" value="1"/>
</dbReference>
<reference evidence="3" key="1">
    <citation type="journal article" date="2023" name="Nat. Microbiol.">
        <title>Enrichment and characterization of a nitric oxide-reducing microbial community in a continuous bioreactor.</title>
        <authorList>
            <person name="Garrido-Amador P."/>
            <person name="Stortenbeker N."/>
            <person name="Wessels H.J.C.T."/>
            <person name="Speth D.R."/>
            <person name="Garcia-Heredia I."/>
            <person name="Kartal B."/>
        </authorList>
    </citation>
    <scope>NUCLEOTIDE SEQUENCE</scope>
    <source>
        <strain evidence="3">MAG1</strain>
    </source>
</reference>
<dbReference type="PANTHER" id="PTHR43566:SF2">
    <property type="entry name" value="DUF4143 DOMAIN-CONTAINING PROTEIN"/>
    <property type="match status" value="1"/>
</dbReference>
<sequence length="389" mass="43519">MIDRNLTPLLKEAARQYPVVLLTGPRQSGKTTLCQATFPDRAYVTLEPLDQRESAIRDPRGFLEEYRAGAIIDEVQQAPDLLSYLQEEVDRDASPGRFILTGSQHFGLTAQVAQSLAGRCAVLTLLPPSLDELRRFPAPPGDLLTTLWMGAYPRIHDRGIPAQRWLSDYLTTYVQRDVRQVLNIGDLLGFTDFVRLCAGRSAQEINLSRLGGDAGVSHNTARQWLSVLEAGYLIQRLPAWHTNQRKQIVKAPKLHFIDSGLACHLLDIREPDQIRHHPLRGALFESWVAAEALKRQAHAGLPQRLYHYRESRGLEVDLLIEEAGRRIAIESKSGATIASDFFAPLEKLSAIFPGIRAGIVYGGDAVHRRDDMMAVPWDRMPRLLEGDSA</sequence>
<dbReference type="InterPro" id="IPR025420">
    <property type="entry name" value="DUF4143"/>
</dbReference>
<name>A0AA49IXV6_9PROT</name>
<feature type="domain" description="AAA" evidence="1">
    <location>
        <begin position="17"/>
        <end position="133"/>
    </location>
</feature>
<accession>A0AA49IXV6</accession>
<dbReference type="GO" id="GO:0005524">
    <property type="term" value="F:ATP binding"/>
    <property type="evidence" value="ECO:0007669"/>
    <property type="project" value="UniProtKB-KW"/>
</dbReference>
<dbReference type="PANTHER" id="PTHR43566">
    <property type="entry name" value="CONSERVED PROTEIN"/>
    <property type="match status" value="1"/>
</dbReference>
<protein>
    <submittedName>
        <fullName evidence="3">ATP-binding protein</fullName>
    </submittedName>
</protein>
<dbReference type="KEGG" id="npv:OHM77_10230"/>
<dbReference type="SUPFAM" id="SSF52540">
    <property type="entry name" value="P-loop containing nucleoside triphosphate hydrolases"/>
    <property type="match status" value="1"/>
</dbReference>
<dbReference type="EMBL" id="CP107246">
    <property type="protein sequence ID" value="WIM05069.1"/>
    <property type="molecule type" value="Genomic_DNA"/>
</dbReference>
<dbReference type="Pfam" id="PF13635">
    <property type="entry name" value="DUF4143"/>
    <property type="match status" value="1"/>
</dbReference>
<dbReference type="AlphaFoldDB" id="A0AA49IXV6"/>
<feature type="domain" description="DUF4143" evidence="2">
    <location>
        <begin position="175"/>
        <end position="334"/>
    </location>
</feature>
<keyword evidence="3" id="KW-0547">Nucleotide-binding</keyword>
<dbReference type="InterPro" id="IPR027417">
    <property type="entry name" value="P-loop_NTPase"/>
</dbReference>
<proteinExistence type="predicted"/>
<dbReference type="Proteomes" id="UP001234916">
    <property type="component" value="Chromosome"/>
</dbReference>
<evidence type="ECO:0000259" key="1">
    <source>
        <dbReference type="Pfam" id="PF13173"/>
    </source>
</evidence>